<sequence>MRLNLTEVKGYLAYLVSYLLSAGIWCSIRLKTNHTSVLLRKFHDISVRVPQQISDSRTTWGNTENFLVSLLCCMHAPFWLGMFVFQTESDSAFYTYGYTVKSSRVQMSLAGIKSLLYCLIFPFFTNMGAFLYCNMCFKSSMLINNLVQKIEQCPPAFFTTKKRIWILKHKSRIDDVLGDMQNIFSLPSFIIIVSNLLICGSALSIYLDNSWEDFHTMTFYIEITFYTLSSFGSLMFTLWFAGGIPIVENKFKDIFHKKMCQRMLFNGSLEDYRIEKWSIAKSDFVFTGCNIISYRRSTAFALVGTLVTCTVLVINK</sequence>
<feature type="transmembrane region" description="Helical" evidence="1">
    <location>
        <begin position="189"/>
        <end position="207"/>
    </location>
</feature>
<evidence type="ECO:0000256" key="1">
    <source>
        <dbReference type="SAM" id="Phobius"/>
    </source>
</evidence>
<feature type="transmembrane region" description="Helical" evidence="1">
    <location>
        <begin position="66"/>
        <end position="85"/>
    </location>
</feature>
<comment type="caution">
    <text evidence="2">The sequence shown here is derived from an EMBL/GenBank/DDBJ whole genome shotgun (WGS) entry which is preliminary data.</text>
</comment>
<organism evidence="2 3">
    <name type="scientific">Caerostris darwini</name>
    <dbReference type="NCBI Taxonomy" id="1538125"/>
    <lineage>
        <taxon>Eukaryota</taxon>
        <taxon>Metazoa</taxon>
        <taxon>Ecdysozoa</taxon>
        <taxon>Arthropoda</taxon>
        <taxon>Chelicerata</taxon>
        <taxon>Arachnida</taxon>
        <taxon>Araneae</taxon>
        <taxon>Araneomorphae</taxon>
        <taxon>Entelegynae</taxon>
        <taxon>Araneoidea</taxon>
        <taxon>Araneidae</taxon>
        <taxon>Caerostris</taxon>
    </lineage>
</organism>
<accession>A0AAV4V0F7</accession>
<feature type="transmembrane region" description="Helical" evidence="1">
    <location>
        <begin position="219"/>
        <end position="247"/>
    </location>
</feature>
<keyword evidence="3" id="KW-1185">Reference proteome</keyword>
<feature type="transmembrane region" description="Helical" evidence="1">
    <location>
        <begin position="114"/>
        <end position="133"/>
    </location>
</feature>
<evidence type="ECO:0000313" key="3">
    <source>
        <dbReference type="Proteomes" id="UP001054837"/>
    </source>
</evidence>
<evidence type="ECO:0000313" key="2">
    <source>
        <dbReference type="EMBL" id="GIY63333.1"/>
    </source>
</evidence>
<reference evidence="2 3" key="1">
    <citation type="submission" date="2021-06" db="EMBL/GenBank/DDBJ databases">
        <title>Caerostris darwini draft genome.</title>
        <authorList>
            <person name="Kono N."/>
            <person name="Arakawa K."/>
        </authorList>
    </citation>
    <scope>NUCLEOTIDE SEQUENCE [LARGE SCALE GENOMIC DNA]</scope>
</reference>
<proteinExistence type="predicted"/>
<feature type="transmembrane region" description="Helical" evidence="1">
    <location>
        <begin position="12"/>
        <end position="30"/>
    </location>
</feature>
<name>A0AAV4V0F7_9ARAC</name>
<gene>
    <name evidence="2" type="primary">AVEN_86550_1</name>
    <name evidence="2" type="ORF">CDAR_272541</name>
</gene>
<dbReference type="EMBL" id="BPLQ01012170">
    <property type="protein sequence ID" value="GIY63333.1"/>
    <property type="molecule type" value="Genomic_DNA"/>
</dbReference>
<dbReference type="AlphaFoldDB" id="A0AAV4V0F7"/>
<keyword evidence="1" id="KW-0812">Transmembrane</keyword>
<protein>
    <recommendedName>
        <fullName evidence="4">Gustatory receptor</fullName>
    </recommendedName>
</protein>
<evidence type="ECO:0008006" key="4">
    <source>
        <dbReference type="Google" id="ProtNLM"/>
    </source>
</evidence>
<keyword evidence="1" id="KW-1133">Transmembrane helix</keyword>
<keyword evidence="1" id="KW-0472">Membrane</keyword>
<dbReference type="Proteomes" id="UP001054837">
    <property type="component" value="Unassembled WGS sequence"/>
</dbReference>